<dbReference type="Pfam" id="PF01783">
    <property type="entry name" value="Ribosomal_L32p"/>
    <property type="match status" value="1"/>
</dbReference>
<dbReference type="EMBL" id="PEYC01000062">
    <property type="protein sequence ID" value="PIS39837.1"/>
    <property type="molecule type" value="Genomic_DNA"/>
</dbReference>
<feature type="region of interest" description="Disordered" evidence="6">
    <location>
        <begin position="63"/>
        <end position="94"/>
    </location>
</feature>
<dbReference type="Proteomes" id="UP000231472">
    <property type="component" value="Unassembled WGS sequence"/>
</dbReference>
<evidence type="ECO:0000256" key="6">
    <source>
        <dbReference type="SAM" id="MobiDB-lite"/>
    </source>
</evidence>
<proteinExistence type="inferred from homology"/>
<evidence type="ECO:0000256" key="3">
    <source>
        <dbReference type="ARBA" id="ARBA00023274"/>
    </source>
</evidence>
<dbReference type="SUPFAM" id="SSF57829">
    <property type="entry name" value="Zn-binding ribosomal proteins"/>
    <property type="match status" value="1"/>
</dbReference>
<dbReference type="GO" id="GO:0015934">
    <property type="term" value="C:large ribosomal subunit"/>
    <property type="evidence" value="ECO:0007669"/>
    <property type="project" value="InterPro"/>
</dbReference>
<evidence type="ECO:0000256" key="1">
    <source>
        <dbReference type="ARBA" id="ARBA00008560"/>
    </source>
</evidence>
<comment type="caution">
    <text evidence="7">The sequence shown here is derived from an EMBL/GenBank/DDBJ whole genome shotgun (WGS) entry which is preliminary data.</text>
</comment>
<sequence length="94" mass="10874">MAVPKQHKTKSSRNQRRMHIYLEQPKLAVCPKCGKPVLPHTVCLNCGSYKGKEVINVMKKLTKKEKKKKEKELAGKEKEEKKEKPLSMEELSKK</sequence>
<reference evidence="8" key="1">
    <citation type="submission" date="2017-09" db="EMBL/GenBank/DDBJ databases">
        <title>Depth-based differentiation of microbial function through sediment-hosted aquifers and enrichment of novel symbionts in the deep terrestrial subsurface.</title>
        <authorList>
            <person name="Probst A.J."/>
            <person name="Ladd B."/>
            <person name="Jarett J.K."/>
            <person name="Geller-Mcgrath D.E."/>
            <person name="Sieber C.M.K."/>
            <person name="Emerson J.B."/>
            <person name="Anantharaman K."/>
            <person name="Thomas B.C."/>
            <person name="Malmstrom R."/>
            <person name="Stieglmeier M."/>
            <person name="Klingl A."/>
            <person name="Woyke T."/>
            <person name="Ryan C.M."/>
            <person name="Banfield J.F."/>
        </authorList>
    </citation>
    <scope>NUCLEOTIDE SEQUENCE [LARGE SCALE GENOMIC DNA]</scope>
</reference>
<evidence type="ECO:0000256" key="2">
    <source>
        <dbReference type="ARBA" id="ARBA00022980"/>
    </source>
</evidence>
<keyword evidence="3 5" id="KW-0687">Ribonucleoprotein</keyword>
<dbReference type="InterPro" id="IPR044957">
    <property type="entry name" value="Ribosomal_bL32_bact"/>
</dbReference>
<dbReference type="PANTHER" id="PTHR35534">
    <property type="entry name" value="50S RIBOSOMAL PROTEIN L32"/>
    <property type="match status" value="1"/>
</dbReference>
<accession>A0A2H0YMV7</accession>
<keyword evidence="2 5" id="KW-0689">Ribosomal protein</keyword>
<dbReference type="GO" id="GO:0006412">
    <property type="term" value="P:translation"/>
    <property type="evidence" value="ECO:0007669"/>
    <property type="project" value="UniProtKB-UniRule"/>
</dbReference>
<dbReference type="InterPro" id="IPR002677">
    <property type="entry name" value="Ribosomal_bL32"/>
</dbReference>
<name>A0A2H0YMV7_9BACT</name>
<evidence type="ECO:0000256" key="4">
    <source>
        <dbReference type="ARBA" id="ARBA00035178"/>
    </source>
</evidence>
<dbReference type="PANTHER" id="PTHR35534:SF1">
    <property type="entry name" value="LARGE RIBOSOMAL SUBUNIT PROTEIN BL32"/>
    <property type="match status" value="1"/>
</dbReference>
<feature type="compositionally biased region" description="Basic and acidic residues" evidence="6">
    <location>
        <begin position="70"/>
        <end position="94"/>
    </location>
</feature>
<gene>
    <name evidence="5" type="primary">rpmF</name>
    <name evidence="7" type="ORF">COT32_02970</name>
</gene>
<dbReference type="InterPro" id="IPR011332">
    <property type="entry name" value="Ribosomal_zn-bd"/>
</dbReference>
<dbReference type="HAMAP" id="MF_00340">
    <property type="entry name" value="Ribosomal_bL32"/>
    <property type="match status" value="1"/>
</dbReference>
<dbReference type="AlphaFoldDB" id="A0A2H0YMV7"/>
<organism evidence="7 8">
    <name type="scientific">Candidatus Nealsonbacteria bacterium CG08_land_8_20_14_0_20_36_22</name>
    <dbReference type="NCBI Taxonomy" id="1974704"/>
    <lineage>
        <taxon>Bacteria</taxon>
        <taxon>Candidatus Nealsoniibacteriota</taxon>
    </lineage>
</organism>
<dbReference type="NCBIfam" id="TIGR01031">
    <property type="entry name" value="rpmF_bact"/>
    <property type="match status" value="1"/>
</dbReference>
<dbReference type="GO" id="GO:0003735">
    <property type="term" value="F:structural constituent of ribosome"/>
    <property type="evidence" value="ECO:0007669"/>
    <property type="project" value="InterPro"/>
</dbReference>
<protein>
    <recommendedName>
        <fullName evidence="4 5">Large ribosomal subunit protein bL32</fullName>
    </recommendedName>
</protein>
<evidence type="ECO:0000313" key="8">
    <source>
        <dbReference type="Proteomes" id="UP000231472"/>
    </source>
</evidence>
<comment type="similarity">
    <text evidence="1 5">Belongs to the bacterial ribosomal protein bL32 family.</text>
</comment>
<evidence type="ECO:0000313" key="7">
    <source>
        <dbReference type="EMBL" id="PIS39837.1"/>
    </source>
</evidence>
<evidence type="ECO:0000256" key="5">
    <source>
        <dbReference type="HAMAP-Rule" id="MF_00340"/>
    </source>
</evidence>